<dbReference type="AlphaFoldDB" id="A0A227IYM8"/>
<sequence length="85" mass="9806">AMVQNKQFSSARSEYEKLLKEDNFDWIKTALANTLIETDNLEKAQEVLESLSSKKENPYYHDEMSNMAVLSEDIPKAIKHLKQST</sequence>
<proteinExistence type="predicted"/>
<dbReference type="EMBL" id="NIXT01004882">
    <property type="protein sequence ID" value="OXE27963.1"/>
    <property type="molecule type" value="Genomic_DNA"/>
</dbReference>
<feature type="non-terminal residue" evidence="1">
    <location>
        <position position="1"/>
    </location>
</feature>
<feature type="non-terminal residue" evidence="1">
    <location>
        <position position="85"/>
    </location>
</feature>
<dbReference type="InterPro" id="IPR011990">
    <property type="entry name" value="TPR-like_helical_dom_sf"/>
</dbReference>
<organism evidence="1 2">
    <name type="scientific">Vibrio parahaemolyticus</name>
    <dbReference type="NCBI Taxonomy" id="670"/>
    <lineage>
        <taxon>Bacteria</taxon>
        <taxon>Pseudomonadati</taxon>
        <taxon>Pseudomonadota</taxon>
        <taxon>Gammaproteobacteria</taxon>
        <taxon>Vibrionales</taxon>
        <taxon>Vibrionaceae</taxon>
        <taxon>Vibrio</taxon>
    </lineage>
</organism>
<gene>
    <name evidence="1" type="ORF">CA163_36370</name>
</gene>
<accession>A0A227IYM8</accession>
<dbReference type="Gene3D" id="1.25.40.10">
    <property type="entry name" value="Tetratricopeptide repeat domain"/>
    <property type="match status" value="1"/>
</dbReference>
<name>A0A227IYM8_VIBPH</name>
<protein>
    <submittedName>
        <fullName evidence="1">Uncharacterized protein</fullName>
    </submittedName>
</protein>
<evidence type="ECO:0000313" key="2">
    <source>
        <dbReference type="Proteomes" id="UP000214596"/>
    </source>
</evidence>
<evidence type="ECO:0000313" key="1">
    <source>
        <dbReference type="EMBL" id="OXE27963.1"/>
    </source>
</evidence>
<dbReference type="SUPFAM" id="SSF48452">
    <property type="entry name" value="TPR-like"/>
    <property type="match status" value="1"/>
</dbReference>
<dbReference type="Pfam" id="PF14559">
    <property type="entry name" value="TPR_19"/>
    <property type="match status" value="1"/>
</dbReference>
<reference evidence="1 2" key="1">
    <citation type="journal article" date="2017" name="Appl. Environ. Microbiol.">
        <title>Parallel evolution of two clades of a major Atlantic endemic Vibrio parahaemolyticus pathogen lineage by independent acquisition of related pathogenicity islands.</title>
        <authorList>
            <person name="Xu F."/>
            <person name="Gonzalez-Escalona N."/>
            <person name="Drees K.P."/>
            <person name="Sebra R.P."/>
            <person name="Cooper V.S."/>
            <person name="Jones S.H."/>
            <person name="Whistler C.A."/>
        </authorList>
    </citation>
    <scope>NUCLEOTIDE SEQUENCE [LARGE SCALE GENOMIC DNA]</scope>
    <source>
        <strain evidence="1 2">MAVP-3</strain>
    </source>
</reference>
<comment type="caution">
    <text evidence="1">The sequence shown here is derived from an EMBL/GenBank/DDBJ whole genome shotgun (WGS) entry which is preliminary data.</text>
</comment>
<dbReference type="Proteomes" id="UP000214596">
    <property type="component" value="Unassembled WGS sequence"/>
</dbReference>